<name>A0A9E7ECQ7_9LILI</name>
<gene>
    <name evidence="3" type="ORF">MUK42_35644</name>
</gene>
<proteinExistence type="predicted"/>
<dbReference type="Proteomes" id="UP001055439">
    <property type="component" value="Chromosome 1"/>
</dbReference>
<feature type="transmembrane region" description="Helical" evidence="2">
    <location>
        <begin position="103"/>
        <end position="124"/>
    </location>
</feature>
<evidence type="ECO:0000313" key="4">
    <source>
        <dbReference type="Proteomes" id="UP001055439"/>
    </source>
</evidence>
<dbReference type="AlphaFoldDB" id="A0A9E7ECQ7"/>
<evidence type="ECO:0000256" key="1">
    <source>
        <dbReference type="SAM" id="MobiDB-lite"/>
    </source>
</evidence>
<keyword evidence="2" id="KW-0812">Transmembrane</keyword>
<keyword evidence="2" id="KW-1133">Transmembrane helix</keyword>
<protein>
    <submittedName>
        <fullName evidence="3">Uncharacterized protein</fullName>
    </submittedName>
</protein>
<organism evidence="3 4">
    <name type="scientific">Musa troglodytarum</name>
    <name type="common">fe'i banana</name>
    <dbReference type="NCBI Taxonomy" id="320322"/>
    <lineage>
        <taxon>Eukaryota</taxon>
        <taxon>Viridiplantae</taxon>
        <taxon>Streptophyta</taxon>
        <taxon>Embryophyta</taxon>
        <taxon>Tracheophyta</taxon>
        <taxon>Spermatophyta</taxon>
        <taxon>Magnoliopsida</taxon>
        <taxon>Liliopsida</taxon>
        <taxon>Zingiberales</taxon>
        <taxon>Musaceae</taxon>
        <taxon>Musa</taxon>
    </lineage>
</organism>
<dbReference type="EMBL" id="CP097502">
    <property type="protein sequence ID" value="URD74814.1"/>
    <property type="molecule type" value="Genomic_DNA"/>
</dbReference>
<accession>A0A9E7ECQ7</accession>
<keyword evidence="4" id="KW-1185">Reference proteome</keyword>
<keyword evidence="2" id="KW-0472">Membrane</keyword>
<feature type="region of interest" description="Disordered" evidence="1">
    <location>
        <begin position="21"/>
        <end position="42"/>
    </location>
</feature>
<reference evidence="3" key="1">
    <citation type="submission" date="2022-05" db="EMBL/GenBank/DDBJ databases">
        <title>The Musa troglodytarum L. genome provides insights into the mechanism of non-climacteric behaviour and enrichment of carotenoids.</title>
        <authorList>
            <person name="Wang J."/>
        </authorList>
    </citation>
    <scope>NUCLEOTIDE SEQUENCE</scope>
    <source>
        <tissue evidence="3">Leaf</tissue>
    </source>
</reference>
<evidence type="ECO:0000256" key="2">
    <source>
        <dbReference type="SAM" id="Phobius"/>
    </source>
</evidence>
<evidence type="ECO:0000313" key="3">
    <source>
        <dbReference type="EMBL" id="URD74814.1"/>
    </source>
</evidence>
<sequence>MVVSYNNMAVNLSMSIRTLTMRRKRRQSDEASASTPEEEKEGAEAFVSMLHRLVSSSSSDYSAFVSTSKEEYEVGKAAQIQSINLETLAKMAIPNSKANRNAMIHHFFVVSLAVSIIAICFYTLPHHHSIGGERGGAEWFIISPAI</sequence>